<comment type="subcellular location">
    <subcellularLocation>
        <location evidence="1 13">Cytoplasm</location>
    </subcellularLocation>
</comment>
<dbReference type="FunFam" id="2.40.10.240:FF:000002">
    <property type="entry name" value="S-adenosylmethionine:tRNA ribosyltransferase-isomerase"/>
    <property type="match status" value="1"/>
</dbReference>
<dbReference type="SUPFAM" id="SSF111337">
    <property type="entry name" value="QueA-like"/>
    <property type="match status" value="1"/>
</dbReference>
<dbReference type="InterPro" id="IPR042119">
    <property type="entry name" value="QueA_dom2"/>
</dbReference>
<evidence type="ECO:0000256" key="9">
    <source>
        <dbReference type="ARBA" id="ARBA00061210"/>
    </source>
</evidence>
<dbReference type="Gene3D" id="2.40.10.240">
    <property type="entry name" value="QueA-like"/>
    <property type="match status" value="1"/>
</dbReference>
<evidence type="ECO:0000256" key="11">
    <source>
        <dbReference type="ARBA" id="ARBA00069325"/>
    </source>
</evidence>
<evidence type="ECO:0000313" key="14">
    <source>
        <dbReference type="EMBL" id="OZT78239.1"/>
    </source>
</evidence>
<comment type="catalytic activity">
    <reaction evidence="8 13">
        <text>7-aminomethyl-7-carbaguanosine(34) in tRNA + S-adenosyl-L-methionine = epoxyqueuosine(34) in tRNA + adenine + L-methionine + 2 H(+)</text>
        <dbReference type="Rhea" id="RHEA:32155"/>
        <dbReference type="Rhea" id="RHEA-COMP:10342"/>
        <dbReference type="Rhea" id="RHEA-COMP:18582"/>
        <dbReference type="ChEBI" id="CHEBI:15378"/>
        <dbReference type="ChEBI" id="CHEBI:16708"/>
        <dbReference type="ChEBI" id="CHEBI:57844"/>
        <dbReference type="ChEBI" id="CHEBI:59789"/>
        <dbReference type="ChEBI" id="CHEBI:82833"/>
        <dbReference type="ChEBI" id="CHEBI:194443"/>
        <dbReference type="EC" id="2.4.99.17"/>
    </reaction>
</comment>
<dbReference type="AlphaFoldDB" id="A0A265E9G9"/>
<gene>
    <name evidence="13" type="primary">queA</name>
    <name evidence="14" type="ORF">CFN03_02875</name>
</gene>
<keyword evidence="4 13" id="KW-0963">Cytoplasm</keyword>
<protein>
    <recommendedName>
        <fullName evidence="11 13">S-adenosylmethionine:tRNA ribosyltransferase-isomerase</fullName>
        <ecNumber evidence="10 13">2.4.99.17</ecNumber>
    </recommendedName>
    <alternativeName>
        <fullName evidence="12 13">Queuosine biosynthesis protein QueA</fullName>
    </alternativeName>
</protein>
<proteinExistence type="inferred from homology"/>
<evidence type="ECO:0000256" key="5">
    <source>
        <dbReference type="ARBA" id="ARBA00022679"/>
    </source>
</evidence>
<dbReference type="InterPro" id="IPR036100">
    <property type="entry name" value="QueA_sf"/>
</dbReference>
<keyword evidence="6 13" id="KW-0949">S-adenosyl-L-methionine</keyword>
<evidence type="ECO:0000256" key="10">
    <source>
        <dbReference type="ARBA" id="ARBA00066503"/>
    </source>
</evidence>
<dbReference type="Gene3D" id="3.40.1780.10">
    <property type="entry name" value="QueA-like"/>
    <property type="match status" value="1"/>
</dbReference>
<dbReference type="PANTHER" id="PTHR30307">
    <property type="entry name" value="S-ADENOSYLMETHIONINE:TRNA RIBOSYLTRANSFERASE-ISOMERASE"/>
    <property type="match status" value="1"/>
</dbReference>
<keyword evidence="5 13" id="KW-0808">Transferase</keyword>
<comment type="subunit">
    <text evidence="3 13">Monomer.</text>
</comment>
<accession>A0A265E9G9</accession>
<organism evidence="14 15">
    <name type="scientific">Salinicoccus roseus</name>
    <dbReference type="NCBI Taxonomy" id="45670"/>
    <lineage>
        <taxon>Bacteria</taxon>
        <taxon>Bacillati</taxon>
        <taxon>Bacillota</taxon>
        <taxon>Bacilli</taxon>
        <taxon>Bacillales</taxon>
        <taxon>Staphylococcaceae</taxon>
        <taxon>Salinicoccus</taxon>
    </lineage>
</organism>
<keyword evidence="14" id="KW-0413">Isomerase</keyword>
<comment type="similarity">
    <text evidence="9 13">Belongs to the QueA family.</text>
</comment>
<dbReference type="PANTHER" id="PTHR30307:SF0">
    <property type="entry name" value="S-ADENOSYLMETHIONINE:TRNA RIBOSYLTRANSFERASE-ISOMERASE"/>
    <property type="match status" value="1"/>
</dbReference>
<evidence type="ECO:0000256" key="1">
    <source>
        <dbReference type="ARBA" id="ARBA00004496"/>
    </source>
</evidence>
<dbReference type="FunFam" id="3.40.1780.10:FF:000001">
    <property type="entry name" value="S-adenosylmethionine:tRNA ribosyltransferase-isomerase"/>
    <property type="match status" value="1"/>
</dbReference>
<sequence>MKLEEFDFELPESLIAQTPLKDRAQSRLLGLNKADGTVSDGKFEDIVKYLNPGDALVLNDTKVLPARLFGVKRETGAKVEMLLLKPIAGGYEVLIRPARKVKEGTEIDFGDGLLKAVCTGTFDEGIRHVSLHHEGLLENVLDELGEMPLPPYIKETLEDKDRYQTVYAKNTGSAAAPTAGLHFTEALLERIRAQGVHIAYITLHVGLGTFRPVSAENIEDHKMHSEFYIMNRETADVLNGVRENGGKVVSVGTTSTRTLETIMRDHDRFEEASGFTDIFIYPGFQYRAVDALITNFHLPKSSLMMLVSAFSDKNTIMKAYQHAIDEKYRFFSFGDAMIIYEDEE</sequence>
<comment type="function">
    <text evidence="13">Transfers and isomerizes the ribose moiety from AdoMet to the 7-aminomethyl group of 7-deazaguanine (preQ1-tRNA) to give epoxyqueuosine (oQ-tRNA).</text>
</comment>
<evidence type="ECO:0000256" key="4">
    <source>
        <dbReference type="ARBA" id="ARBA00022490"/>
    </source>
</evidence>
<dbReference type="NCBIfam" id="NF001140">
    <property type="entry name" value="PRK00147.1"/>
    <property type="match status" value="1"/>
</dbReference>
<keyword evidence="7 13" id="KW-0671">Queuosine biosynthesis</keyword>
<dbReference type="UniPathway" id="UPA00392"/>
<comment type="caution">
    <text evidence="14">The sequence shown here is derived from an EMBL/GenBank/DDBJ whole genome shotgun (WGS) entry which is preliminary data.</text>
</comment>
<evidence type="ECO:0000256" key="3">
    <source>
        <dbReference type="ARBA" id="ARBA00011245"/>
    </source>
</evidence>
<evidence type="ECO:0000256" key="8">
    <source>
        <dbReference type="ARBA" id="ARBA00052751"/>
    </source>
</evidence>
<evidence type="ECO:0000256" key="2">
    <source>
        <dbReference type="ARBA" id="ARBA00004691"/>
    </source>
</evidence>
<dbReference type="HAMAP" id="MF_00113">
    <property type="entry name" value="QueA"/>
    <property type="match status" value="1"/>
</dbReference>
<dbReference type="RefSeq" id="WP_094905706.1">
    <property type="nucleotide sequence ID" value="NZ_NPEZ01000001.1"/>
</dbReference>
<dbReference type="GO" id="GO:0005737">
    <property type="term" value="C:cytoplasm"/>
    <property type="evidence" value="ECO:0007669"/>
    <property type="project" value="UniProtKB-SubCell"/>
</dbReference>
<comment type="pathway">
    <text evidence="2 13">tRNA modification; tRNA-queuosine biosynthesis.</text>
</comment>
<evidence type="ECO:0000256" key="7">
    <source>
        <dbReference type="ARBA" id="ARBA00022785"/>
    </source>
</evidence>
<evidence type="ECO:0000256" key="12">
    <source>
        <dbReference type="ARBA" id="ARBA00076160"/>
    </source>
</evidence>
<evidence type="ECO:0000313" key="15">
    <source>
        <dbReference type="Proteomes" id="UP000216682"/>
    </source>
</evidence>
<dbReference type="InterPro" id="IPR003699">
    <property type="entry name" value="QueA"/>
</dbReference>
<dbReference type="EC" id="2.4.99.17" evidence="10 13"/>
<evidence type="ECO:0000256" key="13">
    <source>
        <dbReference type="HAMAP-Rule" id="MF_00113"/>
    </source>
</evidence>
<dbReference type="InterPro" id="IPR042118">
    <property type="entry name" value="QueA_dom1"/>
</dbReference>
<name>A0A265E9G9_9STAP</name>
<dbReference type="GO" id="GO:0008616">
    <property type="term" value="P:tRNA queuosine(34) biosynthetic process"/>
    <property type="evidence" value="ECO:0007669"/>
    <property type="project" value="UniProtKB-UniRule"/>
</dbReference>
<dbReference type="Pfam" id="PF02547">
    <property type="entry name" value="Queuosine_synth"/>
    <property type="match status" value="1"/>
</dbReference>
<dbReference type="Proteomes" id="UP000216682">
    <property type="component" value="Unassembled WGS sequence"/>
</dbReference>
<evidence type="ECO:0000256" key="6">
    <source>
        <dbReference type="ARBA" id="ARBA00022691"/>
    </source>
</evidence>
<dbReference type="EMBL" id="NPEZ01000001">
    <property type="protein sequence ID" value="OZT78239.1"/>
    <property type="molecule type" value="Genomic_DNA"/>
</dbReference>
<dbReference type="NCBIfam" id="TIGR00113">
    <property type="entry name" value="queA"/>
    <property type="match status" value="1"/>
</dbReference>
<reference evidence="14 15" key="1">
    <citation type="submission" date="2017-07" db="EMBL/GenBank/DDBJ databases">
        <title>Shotgun whole genome sequences of three halophilic bacterial isolates.</title>
        <authorList>
            <person name="Pozzo T."/>
            <person name="Higdon S.M."/>
            <person name="Quillaguaman J."/>
        </authorList>
    </citation>
    <scope>NUCLEOTIDE SEQUENCE [LARGE SCALE GENOMIC DNA]</scope>
    <source>
        <strain evidence="14 15">BU-1</strain>
    </source>
</reference>
<dbReference type="GO" id="GO:0051075">
    <property type="term" value="F:S-adenosylmethionine:tRNA ribosyltransferase-isomerase activity"/>
    <property type="evidence" value="ECO:0007669"/>
    <property type="project" value="UniProtKB-EC"/>
</dbReference>